<dbReference type="InterPro" id="IPR052700">
    <property type="entry name" value="Carb_kinase_PfkB-like"/>
</dbReference>
<dbReference type="PANTHER" id="PTHR43320">
    <property type="entry name" value="SUGAR KINASE"/>
    <property type="match status" value="1"/>
</dbReference>
<dbReference type="PANTHER" id="PTHR43320:SF3">
    <property type="entry name" value="CARBOHYDRATE KINASE PFKB DOMAIN-CONTAINING PROTEIN"/>
    <property type="match status" value="1"/>
</dbReference>
<sequence>MTKKYDVYALGNALVDTEIEVSDAFLERMEIGKGLMTLVDEARQTELLTALADEAEPHKQVSGGSACNTVVAARYFGGSGYYACKVASDATGDIFVNDLTAAGVDTNMNGNRDSGISGKCLVMLTPDAERTMNTYLGISSEVSEKDLDEAAIAASRYVYLEGYLVSGEGSRAATVKLRQLAEKHGVKTSLTFSDPAMVQFFKDGLTEMLGDGVDLLFCNEAEATGFTDTDSVEAALEALKAVCRSAVITLGAKGALVWDGIDTHRIDPVEVKAVDTNGAGDLFAGAFLYAITHGHDFATAGKLASVASARLVTEFGPRLAAEDHLEIRKAVLGE</sequence>
<gene>
    <name evidence="6" type="ORF">Y5S_01491</name>
</gene>
<dbReference type="RefSeq" id="WP_035231912.1">
    <property type="nucleotide sequence ID" value="NZ_ARXV01000005.1"/>
</dbReference>
<keyword evidence="2 4" id="KW-0808">Transferase</keyword>
<dbReference type="GO" id="GO:0016301">
    <property type="term" value="F:kinase activity"/>
    <property type="evidence" value="ECO:0007669"/>
    <property type="project" value="UniProtKB-KW"/>
</dbReference>
<evidence type="ECO:0000256" key="4">
    <source>
        <dbReference type="RuleBase" id="RU003704"/>
    </source>
</evidence>
<dbReference type="eggNOG" id="COG0524">
    <property type="taxonomic scope" value="Bacteria"/>
</dbReference>
<dbReference type="Gene3D" id="3.30.1110.10">
    <property type="match status" value="1"/>
</dbReference>
<protein>
    <submittedName>
        <fullName evidence="6">Carbohydrate kinase</fullName>
    </submittedName>
</protein>
<dbReference type="Gene3D" id="3.40.1190.20">
    <property type="match status" value="1"/>
</dbReference>
<organism evidence="6 7">
    <name type="scientific">Alcanivorax nanhaiticus</name>
    <dbReference type="NCBI Taxonomy" id="1177154"/>
    <lineage>
        <taxon>Bacteria</taxon>
        <taxon>Pseudomonadati</taxon>
        <taxon>Pseudomonadota</taxon>
        <taxon>Gammaproteobacteria</taxon>
        <taxon>Oceanospirillales</taxon>
        <taxon>Alcanivoracaceae</taxon>
        <taxon>Alcanivorax</taxon>
    </lineage>
</organism>
<evidence type="ECO:0000256" key="2">
    <source>
        <dbReference type="ARBA" id="ARBA00022679"/>
    </source>
</evidence>
<dbReference type="InterPro" id="IPR002139">
    <property type="entry name" value="Ribo/fructo_kinase"/>
</dbReference>
<dbReference type="InterPro" id="IPR002173">
    <property type="entry name" value="Carboh/pur_kinase_PfkB_CS"/>
</dbReference>
<dbReference type="STRING" id="1177154.Y5S_01491"/>
<dbReference type="Pfam" id="PF00294">
    <property type="entry name" value="PfkB"/>
    <property type="match status" value="1"/>
</dbReference>
<dbReference type="Proteomes" id="UP000029444">
    <property type="component" value="Unassembled WGS sequence"/>
</dbReference>
<accession>A0A095SKF6</accession>
<dbReference type="PROSITE" id="PS00584">
    <property type="entry name" value="PFKB_KINASES_2"/>
    <property type="match status" value="1"/>
</dbReference>
<dbReference type="EMBL" id="ARXV01000005">
    <property type="protein sequence ID" value="KGD65057.1"/>
    <property type="molecule type" value="Genomic_DNA"/>
</dbReference>
<feature type="domain" description="Carbohydrate kinase PfkB" evidence="5">
    <location>
        <begin position="55"/>
        <end position="320"/>
    </location>
</feature>
<dbReference type="SUPFAM" id="SSF53613">
    <property type="entry name" value="Ribokinase-like"/>
    <property type="match status" value="1"/>
</dbReference>
<comment type="caution">
    <text evidence="6">The sequence shown here is derived from an EMBL/GenBank/DDBJ whole genome shotgun (WGS) entry which is preliminary data.</text>
</comment>
<reference evidence="6 7" key="1">
    <citation type="submission" date="2012-09" db="EMBL/GenBank/DDBJ databases">
        <title>Genome Sequence of alkane-degrading Bacterium Alcanivorax sp. 19-m-6.</title>
        <authorList>
            <person name="Lai Q."/>
            <person name="Shao Z."/>
        </authorList>
    </citation>
    <scope>NUCLEOTIDE SEQUENCE [LARGE SCALE GENOMIC DNA]</scope>
    <source>
        <strain evidence="6 7">19-m-6</strain>
    </source>
</reference>
<comment type="similarity">
    <text evidence="1 4">Belongs to the carbohydrate kinase PfkB family.</text>
</comment>
<dbReference type="InterPro" id="IPR029056">
    <property type="entry name" value="Ribokinase-like"/>
</dbReference>
<dbReference type="PATRIC" id="fig|1177154.3.peg.1521"/>
<dbReference type="OrthoDB" id="9813569at2"/>
<dbReference type="PRINTS" id="PR00990">
    <property type="entry name" value="RIBOKINASE"/>
</dbReference>
<dbReference type="AlphaFoldDB" id="A0A095SKF6"/>
<keyword evidence="7" id="KW-1185">Reference proteome</keyword>
<dbReference type="InterPro" id="IPR011611">
    <property type="entry name" value="PfkB_dom"/>
</dbReference>
<dbReference type="CDD" id="cd01168">
    <property type="entry name" value="adenosine_kinase"/>
    <property type="match status" value="1"/>
</dbReference>
<evidence type="ECO:0000259" key="5">
    <source>
        <dbReference type="Pfam" id="PF00294"/>
    </source>
</evidence>
<evidence type="ECO:0000313" key="6">
    <source>
        <dbReference type="EMBL" id="KGD65057.1"/>
    </source>
</evidence>
<evidence type="ECO:0000256" key="1">
    <source>
        <dbReference type="ARBA" id="ARBA00010688"/>
    </source>
</evidence>
<evidence type="ECO:0000313" key="7">
    <source>
        <dbReference type="Proteomes" id="UP000029444"/>
    </source>
</evidence>
<keyword evidence="3 4" id="KW-0418">Kinase</keyword>
<evidence type="ECO:0000256" key="3">
    <source>
        <dbReference type="ARBA" id="ARBA00022777"/>
    </source>
</evidence>
<proteinExistence type="inferred from homology"/>
<name>A0A095SKF6_9GAMM</name>